<comment type="pathway">
    <text evidence="6">Carbohydrate degradation; pentose phosphate pathway; D-xylulose 5-phosphate from D-ribulose 5-phosphate (non-oxidative stage): step 1/1.</text>
</comment>
<dbReference type="EMBL" id="BT076748">
    <property type="protein sequence ID" value="ACO11172.1"/>
    <property type="molecule type" value="mRNA"/>
</dbReference>
<feature type="active site" description="Proton donor" evidence="14">
    <location>
        <position position="177"/>
    </location>
</feature>
<dbReference type="GO" id="GO:0004750">
    <property type="term" value="F:D-ribulose-phosphate 3-epimerase activity"/>
    <property type="evidence" value="ECO:0007669"/>
    <property type="project" value="UniProtKB-EC"/>
</dbReference>
<dbReference type="HAMAP" id="MF_02227">
    <property type="entry name" value="RPE"/>
    <property type="match status" value="1"/>
</dbReference>
<comment type="cofactor">
    <cofactor evidence="4">
        <name>Zn(2+)</name>
        <dbReference type="ChEBI" id="CHEBI:29105"/>
    </cofactor>
</comment>
<comment type="cofactor">
    <cofactor evidence="2">
        <name>Mn(2+)</name>
        <dbReference type="ChEBI" id="CHEBI:29035"/>
    </cofactor>
</comment>
<proteinExistence type="evidence at transcript level"/>
<dbReference type="EMBL" id="BT076946">
    <property type="protein sequence ID" value="ACO11370.1"/>
    <property type="molecule type" value="mRNA"/>
</dbReference>
<evidence type="ECO:0000256" key="4">
    <source>
        <dbReference type="ARBA" id="ARBA00001947"/>
    </source>
</evidence>
<dbReference type="Gene3D" id="3.20.20.70">
    <property type="entry name" value="Aldolase class I"/>
    <property type="match status" value="1"/>
</dbReference>
<evidence type="ECO:0000256" key="14">
    <source>
        <dbReference type="PIRSR" id="PIRSR001461-1"/>
    </source>
</evidence>
<dbReference type="SUPFAM" id="SSF51366">
    <property type="entry name" value="Ribulose-phoshate binding barrel"/>
    <property type="match status" value="1"/>
</dbReference>
<dbReference type="InterPro" id="IPR013785">
    <property type="entry name" value="Aldolase_TIM"/>
</dbReference>
<evidence type="ECO:0000256" key="12">
    <source>
        <dbReference type="ARBA" id="ARBA00023235"/>
    </source>
</evidence>
<evidence type="ECO:0000256" key="2">
    <source>
        <dbReference type="ARBA" id="ARBA00001936"/>
    </source>
</evidence>
<comment type="cofactor">
    <cofactor evidence="15">
        <name>a divalent metal cation</name>
        <dbReference type="ChEBI" id="CHEBI:60240"/>
    </cofactor>
    <text evidence="15">Binds 1 divalent metal cation per subunit.</text>
</comment>
<evidence type="ECO:0000256" key="15">
    <source>
        <dbReference type="PIRSR" id="PIRSR001461-2"/>
    </source>
</evidence>
<evidence type="ECO:0000256" key="5">
    <source>
        <dbReference type="ARBA" id="ARBA00001954"/>
    </source>
</evidence>
<keyword evidence="11 15" id="KW-0862">Zinc</keyword>
<dbReference type="Pfam" id="PF00834">
    <property type="entry name" value="Ribul_P_3_epim"/>
    <property type="match status" value="1"/>
</dbReference>
<feature type="binding site" evidence="15">
    <location>
        <position position="40"/>
    </location>
    <ligand>
        <name>a divalent metal cation</name>
        <dbReference type="ChEBI" id="CHEBI:60240"/>
    </ligand>
</feature>
<feature type="active site" description="Proton acceptor" evidence="14">
    <location>
        <position position="40"/>
    </location>
</feature>
<evidence type="ECO:0000256" key="9">
    <source>
        <dbReference type="ARBA" id="ARBA00013920"/>
    </source>
</evidence>
<keyword evidence="15" id="KW-0170">Cobalt</keyword>
<dbReference type="InterPro" id="IPR000056">
    <property type="entry name" value="Ribul_P_3_epim-like"/>
</dbReference>
<evidence type="ECO:0000256" key="11">
    <source>
        <dbReference type="ARBA" id="ARBA00022833"/>
    </source>
</evidence>
<feature type="binding site" evidence="16">
    <location>
        <position position="72"/>
    </location>
    <ligand>
        <name>substrate</name>
    </ligand>
</feature>
<evidence type="ECO:0000256" key="3">
    <source>
        <dbReference type="ARBA" id="ARBA00001941"/>
    </source>
</evidence>
<name>C1BQ69_CALRO</name>
<dbReference type="FunFam" id="3.20.20.70:FF:000074">
    <property type="entry name" value="Ribulose-phosphate 3-epimerase"/>
    <property type="match status" value="1"/>
</dbReference>
<dbReference type="InterPro" id="IPR011060">
    <property type="entry name" value="RibuloseP-bd_barrel"/>
</dbReference>
<evidence type="ECO:0000256" key="10">
    <source>
        <dbReference type="ARBA" id="ARBA00022723"/>
    </source>
</evidence>
<feature type="binding site" evidence="16">
    <location>
        <position position="13"/>
    </location>
    <ligand>
        <name>substrate</name>
    </ligand>
</feature>
<evidence type="ECO:0000256" key="13">
    <source>
        <dbReference type="PIRNR" id="PIRNR001461"/>
    </source>
</evidence>
<evidence type="ECO:0000313" key="17">
    <source>
        <dbReference type="EMBL" id="ACO11172.1"/>
    </source>
</evidence>
<comment type="cofactor">
    <cofactor evidence="5">
        <name>Fe(2+)</name>
        <dbReference type="ChEBI" id="CHEBI:29033"/>
    </cofactor>
</comment>
<reference evidence="17" key="1">
    <citation type="submission" date="2009-03" db="EMBL/GenBank/DDBJ databases">
        <title>Caligus rogercresseyi ESTs and full-length cDNAs.</title>
        <authorList>
            <person name="Yasuike M."/>
            <person name="von Schalburg K."/>
            <person name="Cooper G."/>
            <person name="Leong J."/>
            <person name="Jones S.R.M."/>
            <person name="Koop B.F."/>
        </authorList>
    </citation>
    <scope>NUCLEOTIDE SEQUENCE</scope>
    <source>
        <tissue evidence="17">Whole tissue</tissue>
    </source>
</reference>
<dbReference type="PROSITE" id="PS01086">
    <property type="entry name" value="RIBUL_P_3_EPIMER_2"/>
    <property type="match status" value="1"/>
</dbReference>
<feature type="binding site" evidence="16">
    <location>
        <position position="179"/>
    </location>
    <ligand>
        <name>substrate</name>
    </ligand>
</feature>
<evidence type="ECO:0000256" key="16">
    <source>
        <dbReference type="PIRSR" id="PIRSR001461-3"/>
    </source>
</evidence>
<dbReference type="GO" id="GO:0006098">
    <property type="term" value="P:pentose-phosphate shunt"/>
    <property type="evidence" value="ECO:0007669"/>
    <property type="project" value="InterPro"/>
</dbReference>
<dbReference type="PROSITE" id="PS01085">
    <property type="entry name" value="RIBUL_P_3_EPIMER_1"/>
    <property type="match status" value="1"/>
</dbReference>
<protein>
    <recommendedName>
        <fullName evidence="9 13">Ribulose-phosphate 3-epimerase</fullName>
        <ecNumber evidence="8 13">5.1.3.1</ecNumber>
    </recommendedName>
</protein>
<comment type="similarity">
    <text evidence="7 13">Belongs to the ribulose-phosphate 3-epimerase family.</text>
</comment>
<dbReference type="PANTHER" id="PTHR11749">
    <property type="entry name" value="RIBULOSE-5-PHOSPHATE-3-EPIMERASE"/>
    <property type="match status" value="1"/>
</dbReference>
<evidence type="ECO:0000256" key="6">
    <source>
        <dbReference type="ARBA" id="ARBA00005016"/>
    </source>
</evidence>
<keyword evidence="12 13" id="KW-0413">Isomerase</keyword>
<sequence length="230" mass="25257">MSSSQLIPRIGPSILNTDLCQLANESQSLLDHGADYLHLDVMDGHFVPNLTFGAPVVKCLRSKVKKAMFDMHMMVQHPEKWVKDMSDAGADQYTFHIEATEDPLALCRRIRESGMKVGIGIKPKTPVSAVEQYIDSADMILVMTVEPGFGGQKFMEDMMEKVSYLREHHPNLDIEVDGGVGTGNIRQCAKAGANMIVSGTAIVKASDPGSVIRDLRTAVDEEIKLRSKSV</sequence>
<comment type="cofactor">
    <cofactor evidence="3">
        <name>Co(2+)</name>
        <dbReference type="ChEBI" id="CHEBI:48828"/>
    </cofactor>
</comment>
<dbReference type="AlphaFoldDB" id="C1BQ69"/>
<feature type="binding site" evidence="16">
    <location>
        <begin position="148"/>
        <end position="151"/>
    </location>
    <ligand>
        <name>substrate</name>
    </ligand>
</feature>
<evidence type="ECO:0000256" key="1">
    <source>
        <dbReference type="ARBA" id="ARBA00001782"/>
    </source>
</evidence>
<evidence type="ECO:0000256" key="7">
    <source>
        <dbReference type="ARBA" id="ARBA00009541"/>
    </source>
</evidence>
<feature type="binding site" evidence="15">
    <location>
        <position position="72"/>
    </location>
    <ligand>
        <name>a divalent metal cation</name>
        <dbReference type="ChEBI" id="CHEBI:60240"/>
    </ligand>
</feature>
<accession>C1BQ69</accession>
<feature type="binding site" evidence="15">
    <location>
        <position position="38"/>
    </location>
    <ligand>
        <name>a divalent metal cation</name>
        <dbReference type="ChEBI" id="CHEBI:60240"/>
    </ligand>
</feature>
<feature type="binding site" evidence="15">
    <location>
        <position position="177"/>
    </location>
    <ligand>
        <name>a divalent metal cation</name>
        <dbReference type="ChEBI" id="CHEBI:60240"/>
    </ligand>
</feature>
<feature type="binding site" evidence="16">
    <location>
        <begin position="199"/>
        <end position="200"/>
    </location>
    <ligand>
        <name>substrate</name>
    </ligand>
</feature>
<organism evidence="17">
    <name type="scientific">Caligus rogercresseyi</name>
    <name type="common">Sea louse</name>
    <dbReference type="NCBI Taxonomy" id="217165"/>
    <lineage>
        <taxon>Eukaryota</taxon>
        <taxon>Metazoa</taxon>
        <taxon>Ecdysozoa</taxon>
        <taxon>Arthropoda</taxon>
        <taxon>Crustacea</taxon>
        <taxon>Multicrustacea</taxon>
        <taxon>Hexanauplia</taxon>
        <taxon>Copepoda</taxon>
        <taxon>Siphonostomatoida</taxon>
        <taxon>Caligidae</taxon>
        <taxon>Caligus</taxon>
    </lineage>
</organism>
<dbReference type="GO" id="GO:0005975">
    <property type="term" value="P:carbohydrate metabolic process"/>
    <property type="evidence" value="ECO:0007669"/>
    <property type="project" value="InterPro"/>
</dbReference>
<dbReference type="GO" id="GO:0046872">
    <property type="term" value="F:metal ion binding"/>
    <property type="evidence" value="ECO:0007669"/>
    <property type="project" value="UniProtKB-KW"/>
</dbReference>
<gene>
    <name evidence="17" type="primary">RPE</name>
</gene>
<dbReference type="InterPro" id="IPR026019">
    <property type="entry name" value="Ribul_P_3_epim"/>
</dbReference>
<keyword evidence="10 15" id="KW-0479">Metal-binding</keyword>
<dbReference type="EC" id="5.1.3.1" evidence="8 13"/>
<dbReference type="NCBIfam" id="NF004076">
    <property type="entry name" value="PRK05581.1-4"/>
    <property type="match status" value="1"/>
</dbReference>
<evidence type="ECO:0000256" key="8">
    <source>
        <dbReference type="ARBA" id="ARBA00013188"/>
    </source>
</evidence>
<keyword evidence="15" id="KW-0464">Manganese</keyword>
<keyword evidence="13" id="KW-0119">Carbohydrate metabolism</keyword>
<comment type="catalytic activity">
    <reaction evidence="1 13">
        <text>D-ribulose 5-phosphate = D-xylulose 5-phosphate</text>
        <dbReference type="Rhea" id="RHEA:13677"/>
        <dbReference type="ChEBI" id="CHEBI:57737"/>
        <dbReference type="ChEBI" id="CHEBI:58121"/>
        <dbReference type="EC" id="5.1.3.1"/>
    </reaction>
</comment>
<dbReference type="CDD" id="cd00429">
    <property type="entry name" value="RPE"/>
    <property type="match status" value="1"/>
</dbReference>
<dbReference type="NCBIfam" id="TIGR01163">
    <property type="entry name" value="rpe"/>
    <property type="match status" value="1"/>
</dbReference>
<dbReference type="PIRSF" id="PIRSF001461">
    <property type="entry name" value="RPE"/>
    <property type="match status" value="1"/>
</dbReference>